<dbReference type="AlphaFoldDB" id="A0A7J6X0D6"/>
<accession>A0A7J6X0D6</accession>
<organism evidence="2 3">
    <name type="scientific">Thalictrum thalictroides</name>
    <name type="common">Rue-anemone</name>
    <name type="synonym">Anemone thalictroides</name>
    <dbReference type="NCBI Taxonomy" id="46969"/>
    <lineage>
        <taxon>Eukaryota</taxon>
        <taxon>Viridiplantae</taxon>
        <taxon>Streptophyta</taxon>
        <taxon>Embryophyta</taxon>
        <taxon>Tracheophyta</taxon>
        <taxon>Spermatophyta</taxon>
        <taxon>Magnoliopsida</taxon>
        <taxon>Ranunculales</taxon>
        <taxon>Ranunculaceae</taxon>
        <taxon>Thalictroideae</taxon>
        <taxon>Thalictrum</taxon>
    </lineage>
</organism>
<keyword evidence="3" id="KW-1185">Reference proteome</keyword>
<dbReference type="EMBL" id="JABWDY010008316">
    <property type="protein sequence ID" value="KAF5202295.1"/>
    <property type="molecule type" value="Genomic_DNA"/>
</dbReference>
<evidence type="ECO:0000313" key="3">
    <source>
        <dbReference type="Proteomes" id="UP000554482"/>
    </source>
</evidence>
<feature type="non-terminal residue" evidence="2">
    <location>
        <position position="1"/>
    </location>
</feature>
<gene>
    <name evidence="2" type="ORF">FRX31_008118</name>
</gene>
<comment type="caution">
    <text evidence="2">The sequence shown here is derived from an EMBL/GenBank/DDBJ whole genome shotgun (WGS) entry which is preliminary data.</text>
</comment>
<dbReference type="PANTHER" id="PTHR43899">
    <property type="entry name" value="RH59310P"/>
    <property type="match status" value="1"/>
</dbReference>
<sequence length="84" mass="9653">VPLYVATNMASKVAFIKKASLFVPTPEAYVQASIRWIGYEPRCTPYWSHSLQWYLASLLPESVLDAWRLSIGIRRMELGTSWPH</sequence>
<evidence type="ECO:0000313" key="2">
    <source>
        <dbReference type="EMBL" id="KAF5202295.1"/>
    </source>
</evidence>
<keyword evidence="1" id="KW-0560">Oxidoreductase</keyword>
<evidence type="ECO:0000256" key="1">
    <source>
        <dbReference type="ARBA" id="ARBA00023002"/>
    </source>
</evidence>
<proteinExistence type="predicted"/>
<dbReference type="OrthoDB" id="5545019at2759"/>
<protein>
    <submittedName>
        <fullName evidence="2">Very-long-chain 3-oxoacyl-coa reductase-like protein</fullName>
    </submittedName>
</protein>
<reference evidence="2 3" key="1">
    <citation type="submission" date="2020-06" db="EMBL/GenBank/DDBJ databases">
        <title>Transcriptomic and genomic resources for Thalictrum thalictroides and T. hernandezii: Facilitating candidate gene discovery in an emerging model plant lineage.</title>
        <authorList>
            <person name="Arias T."/>
            <person name="Riano-Pachon D.M."/>
            <person name="Di Stilio V.S."/>
        </authorList>
    </citation>
    <scope>NUCLEOTIDE SEQUENCE [LARGE SCALE GENOMIC DNA]</scope>
    <source>
        <strain evidence="3">cv. WT478/WT964</strain>
        <tissue evidence="2">Leaves</tissue>
    </source>
</reference>
<dbReference type="GO" id="GO:0045703">
    <property type="term" value="F:ketoreductase activity"/>
    <property type="evidence" value="ECO:0007669"/>
    <property type="project" value="TreeGrafter"/>
</dbReference>
<dbReference type="PANTHER" id="PTHR43899:SF26">
    <property type="entry name" value="ENOYL-(ACYL CARRIER) REDUCTASE"/>
    <property type="match status" value="1"/>
</dbReference>
<dbReference type="GO" id="GO:0005783">
    <property type="term" value="C:endoplasmic reticulum"/>
    <property type="evidence" value="ECO:0007669"/>
    <property type="project" value="TreeGrafter"/>
</dbReference>
<dbReference type="InterPro" id="IPR051019">
    <property type="entry name" value="VLCFA-Steroid_DH"/>
</dbReference>
<name>A0A7J6X0D6_THATH</name>
<dbReference type="Proteomes" id="UP000554482">
    <property type="component" value="Unassembled WGS sequence"/>
</dbReference>